<feature type="transmembrane region" description="Helical" evidence="5">
    <location>
        <begin position="153"/>
        <end position="170"/>
    </location>
</feature>
<dbReference type="RefSeq" id="WP_242333436.1">
    <property type="nucleotide sequence ID" value="NZ_CP071872.1"/>
</dbReference>
<dbReference type="EMBL" id="CP071872">
    <property type="protein sequence ID" value="UNM14221.1"/>
    <property type="molecule type" value="Genomic_DNA"/>
</dbReference>
<dbReference type="Proteomes" id="UP000828924">
    <property type="component" value="Chromosome"/>
</dbReference>
<organism evidence="7 8">
    <name type="scientific">Streptomyces formicae</name>
    <dbReference type="NCBI Taxonomy" id="1616117"/>
    <lineage>
        <taxon>Bacteria</taxon>
        <taxon>Bacillati</taxon>
        <taxon>Actinomycetota</taxon>
        <taxon>Actinomycetes</taxon>
        <taxon>Kitasatosporales</taxon>
        <taxon>Streptomycetaceae</taxon>
        <taxon>Streptomyces</taxon>
    </lineage>
</organism>
<keyword evidence="2 5" id="KW-0812">Transmembrane</keyword>
<feature type="transmembrane region" description="Helical" evidence="5">
    <location>
        <begin position="232"/>
        <end position="249"/>
    </location>
</feature>
<dbReference type="Pfam" id="PF04932">
    <property type="entry name" value="Wzy_C"/>
    <property type="match status" value="1"/>
</dbReference>
<evidence type="ECO:0000259" key="6">
    <source>
        <dbReference type="Pfam" id="PF04932"/>
    </source>
</evidence>
<evidence type="ECO:0000256" key="3">
    <source>
        <dbReference type="ARBA" id="ARBA00022989"/>
    </source>
</evidence>
<feature type="transmembrane region" description="Helical" evidence="5">
    <location>
        <begin position="129"/>
        <end position="147"/>
    </location>
</feature>
<evidence type="ECO:0000313" key="8">
    <source>
        <dbReference type="Proteomes" id="UP000828924"/>
    </source>
</evidence>
<reference evidence="7 8" key="1">
    <citation type="submission" date="2021-03" db="EMBL/GenBank/DDBJ databases">
        <title>Complete genome of Streptomyces formicae strain 1H-GS9 (DSM 100524).</title>
        <authorList>
            <person name="Atanasov K.E."/>
            <person name="Altabella T."/>
            <person name="Ferrer A."/>
        </authorList>
    </citation>
    <scope>NUCLEOTIDE SEQUENCE [LARGE SCALE GENOMIC DNA]</scope>
    <source>
        <strain evidence="7 8">1H-GS9</strain>
    </source>
</reference>
<feature type="transmembrane region" description="Helical" evidence="5">
    <location>
        <begin position="98"/>
        <end position="117"/>
    </location>
</feature>
<evidence type="ECO:0000256" key="2">
    <source>
        <dbReference type="ARBA" id="ARBA00022692"/>
    </source>
</evidence>
<evidence type="ECO:0000256" key="1">
    <source>
        <dbReference type="ARBA" id="ARBA00004141"/>
    </source>
</evidence>
<keyword evidence="8" id="KW-1185">Reference proteome</keyword>
<feature type="transmembrane region" description="Helical" evidence="5">
    <location>
        <begin position="182"/>
        <end position="203"/>
    </location>
</feature>
<dbReference type="PANTHER" id="PTHR37422">
    <property type="entry name" value="TEICHURONIC ACID BIOSYNTHESIS PROTEIN TUAE"/>
    <property type="match status" value="1"/>
</dbReference>
<protein>
    <submittedName>
        <fullName evidence="7">O-antigen ligase family protein</fullName>
    </submittedName>
</protein>
<comment type="subcellular location">
    <subcellularLocation>
        <location evidence="1">Membrane</location>
        <topology evidence="1">Multi-pass membrane protein</topology>
    </subcellularLocation>
</comment>
<name>A0ABY3WNM1_9ACTN</name>
<evidence type="ECO:0000313" key="7">
    <source>
        <dbReference type="EMBL" id="UNM14221.1"/>
    </source>
</evidence>
<dbReference type="InterPro" id="IPR007016">
    <property type="entry name" value="O-antigen_ligase-rel_domated"/>
</dbReference>
<gene>
    <name evidence="7" type="ORF">J4032_24580</name>
</gene>
<keyword evidence="4 5" id="KW-0472">Membrane</keyword>
<keyword evidence="3 5" id="KW-1133">Transmembrane helix</keyword>
<feature type="transmembrane region" description="Helical" evidence="5">
    <location>
        <begin position="255"/>
        <end position="273"/>
    </location>
</feature>
<dbReference type="PANTHER" id="PTHR37422:SF23">
    <property type="entry name" value="TEICHURONIC ACID BIOSYNTHESIS PROTEIN TUAE"/>
    <property type="match status" value="1"/>
</dbReference>
<keyword evidence="7" id="KW-0436">Ligase</keyword>
<feature type="domain" description="O-antigen ligase-related" evidence="6">
    <location>
        <begin position="216"/>
        <end position="352"/>
    </location>
</feature>
<feature type="transmembrane region" description="Helical" evidence="5">
    <location>
        <begin position="53"/>
        <end position="86"/>
    </location>
</feature>
<feature type="transmembrane region" description="Helical" evidence="5">
    <location>
        <begin position="337"/>
        <end position="358"/>
    </location>
</feature>
<proteinExistence type="predicted"/>
<evidence type="ECO:0000256" key="4">
    <source>
        <dbReference type="ARBA" id="ARBA00023136"/>
    </source>
</evidence>
<sequence>MRSRFAVVLGWMGLLAAAPAVVYLVLFHGTLTAAVAVAACFTLLVWPRPDLALLVLLALVPVAAVADPGGAAPVVLVTGAVALLLLRTAVLSGLRLRADLVVIVLMAFVVTASYLLPQVALTVERQWKGYVLLLVGLALLVVSAAAPTDPRRIAQVIAVAGACTAGYLLLRGEYAADRLTGLGLNPNYAGAMLALPLVAAAGLARLHRSWLWLLPALVCGAAILQTRSRGSFLMVAAGLACVVLVGRPLRHKVLIALSLTGVAMALPGTLDVVGENLTGSRTSTELTTNTEVRKQAAWLAARVALEHPLRGIGYGVFPDYARTSSDLGIYINTHNDFLRLAAEAGVGALALFTALLWLGLARRHAPHQAILQSMAVAYAVGLLFANTLTHLVVTAPFWVCLGCLLAQPRAGRPTSSPTPLLSVRKT</sequence>
<feature type="transmembrane region" description="Helical" evidence="5">
    <location>
        <begin position="378"/>
        <end position="406"/>
    </location>
</feature>
<accession>A0ABY3WNM1</accession>
<evidence type="ECO:0000256" key="5">
    <source>
        <dbReference type="SAM" id="Phobius"/>
    </source>
</evidence>
<dbReference type="InterPro" id="IPR051533">
    <property type="entry name" value="WaaL-like"/>
</dbReference>
<dbReference type="GO" id="GO:0016874">
    <property type="term" value="F:ligase activity"/>
    <property type="evidence" value="ECO:0007669"/>
    <property type="project" value="UniProtKB-KW"/>
</dbReference>